<dbReference type="EMBL" id="CCYA01000276">
    <property type="protein sequence ID" value="CEH18906.1"/>
    <property type="molecule type" value="Genomic_DNA"/>
</dbReference>
<evidence type="ECO:0000313" key="3">
    <source>
        <dbReference type="EMBL" id="CEH18906.1"/>
    </source>
</evidence>
<evidence type="ECO:0000256" key="2">
    <source>
        <dbReference type="SAM" id="Phobius"/>
    </source>
</evidence>
<evidence type="ECO:0000313" key="4">
    <source>
        <dbReference type="Proteomes" id="UP000054845"/>
    </source>
</evidence>
<keyword evidence="2" id="KW-0472">Membrane</keyword>
<accession>A0A0N7LBB3</accession>
<feature type="compositionally biased region" description="Polar residues" evidence="1">
    <location>
        <begin position="513"/>
        <end position="525"/>
    </location>
</feature>
<feature type="transmembrane region" description="Helical" evidence="2">
    <location>
        <begin position="61"/>
        <end position="83"/>
    </location>
</feature>
<feature type="transmembrane region" description="Helical" evidence="2">
    <location>
        <begin position="103"/>
        <end position="131"/>
    </location>
</feature>
<protein>
    <submittedName>
        <fullName evidence="3">Uncharacterized protein</fullName>
    </submittedName>
</protein>
<organism evidence="3 4">
    <name type="scientific">Ceraceosorus bombacis</name>
    <dbReference type="NCBI Taxonomy" id="401625"/>
    <lineage>
        <taxon>Eukaryota</taxon>
        <taxon>Fungi</taxon>
        <taxon>Dikarya</taxon>
        <taxon>Basidiomycota</taxon>
        <taxon>Ustilaginomycotina</taxon>
        <taxon>Exobasidiomycetes</taxon>
        <taxon>Ceraceosorales</taxon>
        <taxon>Ceraceosoraceae</taxon>
        <taxon>Ceraceosorus</taxon>
    </lineage>
</organism>
<dbReference type="AlphaFoldDB" id="A0A0N7LBB3"/>
<reference evidence="3 4" key="1">
    <citation type="submission" date="2014-09" db="EMBL/GenBank/DDBJ databases">
        <authorList>
            <person name="Magalhaes I.L.F."/>
            <person name="Oliveira U."/>
            <person name="Santos F.R."/>
            <person name="Vidigal T.H.D.A."/>
            <person name="Brescovit A.D."/>
            <person name="Santos A.J."/>
        </authorList>
    </citation>
    <scope>NUCLEOTIDE SEQUENCE [LARGE SCALE GENOMIC DNA]</scope>
</reference>
<dbReference type="OrthoDB" id="2549401at2759"/>
<feature type="transmembrane region" description="Helical" evidence="2">
    <location>
        <begin position="237"/>
        <end position="258"/>
    </location>
</feature>
<feature type="compositionally biased region" description="Polar residues" evidence="1">
    <location>
        <begin position="485"/>
        <end position="496"/>
    </location>
</feature>
<dbReference type="Proteomes" id="UP000054845">
    <property type="component" value="Unassembled WGS sequence"/>
</dbReference>
<keyword evidence="2" id="KW-0812">Transmembrane</keyword>
<evidence type="ECO:0000256" key="1">
    <source>
        <dbReference type="SAM" id="MobiDB-lite"/>
    </source>
</evidence>
<feature type="transmembrane region" description="Helical" evidence="2">
    <location>
        <begin position="278"/>
        <end position="298"/>
    </location>
</feature>
<sequence length="543" mass="59466">MATTEVQPPSLHDIDSYVPRGLVRTGTLFIIVYSNCTALLFILLSTMLFRYSFSEERKRKLPILVVLSLSMVLGLFGSILNTVFWATLLLRDRDEDGTAINAASYWCLTTAMLFITPLVAHVAVVLRIVSFYPPMLAGARKRLLVIAPPMILKFARVPFIGLYLREGYQSVAARGGAAAFDNGLSQTWDNRWPTVEFALTVVDSLYCFAVLLRKFHQLGNETQHHRNALLDRRRSRVVDAIQQFFAGVGFTFAFPTIYNIAVLTCIAMPSYRVSPTNNGFLLVSNVFVQVFGATLACTNASAHWRDDRFVNGTPVSRNSWAARAQSMADVEGGFASTRRPPKPVLITPNIDTPSEMVQSSFGGNPFERALARMRSRNFEGHEAVSRVATRQREDEGAELRKVLSQYSGPAVAHAAVDAGRWEGNATGRRPRTGDSDHTLFGASPSRRGSACKTSSPPKTSPALAQDASPNGAVASLRLDSRRPSESTLFGSPSKASTGEPAVGEPPFQPTLPPTRSSDLASSDVQELQRESNERSVMPRTSTS</sequence>
<keyword evidence="2" id="KW-1133">Transmembrane helix</keyword>
<feature type="transmembrane region" description="Helical" evidence="2">
    <location>
        <begin position="28"/>
        <end position="49"/>
    </location>
</feature>
<keyword evidence="4" id="KW-1185">Reference proteome</keyword>
<feature type="region of interest" description="Disordered" evidence="1">
    <location>
        <begin position="417"/>
        <end position="543"/>
    </location>
</feature>
<proteinExistence type="predicted"/>
<name>A0A0N7LBB3_9BASI</name>